<evidence type="ECO:0000313" key="3">
    <source>
        <dbReference type="EMBL" id="GIO28391.1"/>
    </source>
</evidence>
<organism evidence="3 4">
    <name type="scientific">Ornithinibacillus bavariensis</name>
    <dbReference type="NCBI Taxonomy" id="545502"/>
    <lineage>
        <taxon>Bacteria</taxon>
        <taxon>Bacillati</taxon>
        <taxon>Bacillota</taxon>
        <taxon>Bacilli</taxon>
        <taxon>Bacillales</taxon>
        <taxon>Bacillaceae</taxon>
        <taxon>Ornithinibacillus</taxon>
    </lineage>
</organism>
<comment type="caution">
    <text evidence="3">The sequence shown here is derived from an EMBL/GenBank/DDBJ whole genome shotgun (WGS) entry which is preliminary data.</text>
</comment>
<reference evidence="3" key="1">
    <citation type="submission" date="2021-03" db="EMBL/GenBank/DDBJ databases">
        <title>Antimicrobial resistance genes in bacteria isolated from Japanese honey, and their potential for conferring macrolide and lincosamide resistance in the American foulbrood pathogen Paenibacillus larvae.</title>
        <authorList>
            <person name="Okamoto M."/>
            <person name="Kumagai M."/>
            <person name="Kanamori H."/>
            <person name="Takamatsu D."/>
        </authorList>
    </citation>
    <scope>NUCLEOTIDE SEQUENCE</scope>
    <source>
        <strain evidence="3">J43TS3</strain>
    </source>
</reference>
<dbReference type="SUPFAM" id="SSF51735">
    <property type="entry name" value="NAD(P)-binding Rossmann-fold domains"/>
    <property type="match status" value="1"/>
</dbReference>
<dbReference type="Gene3D" id="3.30.360.10">
    <property type="entry name" value="Dihydrodipicolinate Reductase, domain 2"/>
    <property type="match status" value="1"/>
</dbReference>
<dbReference type="InterPro" id="IPR055170">
    <property type="entry name" value="GFO_IDH_MocA-like_dom"/>
</dbReference>
<gene>
    <name evidence="3" type="ORF">J43TS3_30020</name>
</gene>
<dbReference type="AlphaFoldDB" id="A0A920C6X7"/>
<dbReference type="InterPro" id="IPR036291">
    <property type="entry name" value="NAD(P)-bd_dom_sf"/>
</dbReference>
<dbReference type="Proteomes" id="UP000676917">
    <property type="component" value="Unassembled WGS sequence"/>
</dbReference>
<dbReference type="InterPro" id="IPR000683">
    <property type="entry name" value="Gfo/Idh/MocA-like_OxRdtase_N"/>
</dbReference>
<dbReference type="Pfam" id="PF22725">
    <property type="entry name" value="GFO_IDH_MocA_C3"/>
    <property type="match status" value="1"/>
</dbReference>
<dbReference type="SUPFAM" id="SSF55347">
    <property type="entry name" value="Glyceraldehyde-3-phosphate dehydrogenase-like, C-terminal domain"/>
    <property type="match status" value="1"/>
</dbReference>
<keyword evidence="4" id="KW-1185">Reference proteome</keyword>
<protein>
    <submittedName>
        <fullName evidence="3">Oxidoreductase</fullName>
    </submittedName>
</protein>
<sequence length="324" mass="36439">MKLGTIGTNWITSAFIEATKEHGGLTLQSVYSRTGMKAKDFAERHGAKEYFTSLEEFVKSDIDCVYIASPNSLHFEQAMLCLRHKKHVICEKPIFSNRKELDQAFTAAEENGVFLIEAMRNIHMPGFKVLRENLEKAGKVRGLVLNYSKYSSRYDNVRKGEEPNIFSLNFSGGALVDLGVYPLALAVSLFGEPVDATYYPSIIRTGVDGGGTLVLRYPDFICTILCSKIATSYNPSEIQGEEGTFVIDDLGTLATITWMDPTGEHILTEKHQHLDMYYEVESFVNMIKNNDQLTYKRLKEISQQVLAITEKVRIDCGIIYAADR</sequence>
<dbReference type="Gene3D" id="3.40.50.720">
    <property type="entry name" value="NAD(P)-binding Rossmann-like Domain"/>
    <property type="match status" value="1"/>
</dbReference>
<dbReference type="EMBL" id="BORP01000006">
    <property type="protein sequence ID" value="GIO28391.1"/>
    <property type="molecule type" value="Genomic_DNA"/>
</dbReference>
<evidence type="ECO:0000259" key="1">
    <source>
        <dbReference type="Pfam" id="PF01408"/>
    </source>
</evidence>
<dbReference type="Pfam" id="PF01408">
    <property type="entry name" value="GFO_IDH_MocA"/>
    <property type="match status" value="1"/>
</dbReference>
<feature type="domain" description="GFO/IDH/MocA-like oxidoreductase" evidence="2">
    <location>
        <begin position="151"/>
        <end position="245"/>
    </location>
</feature>
<feature type="domain" description="Gfo/Idh/MocA-like oxidoreductase N-terminal" evidence="1">
    <location>
        <begin position="2"/>
        <end position="116"/>
    </location>
</feature>
<dbReference type="PANTHER" id="PTHR43054">
    <property type="match status" value="1"/>
</dbReference>
<accession>A0A920C6X7</accession>
<proteinExistence type="predicted"/>
<evidence type="ECO:0000313" key="4">
    <source>
        <dbReference type="Proteomes" id="UP000676917"/>
    </source>
</evidence>
<dbReference type="GO" id="GO:0000166">
    <property type="term" value="F:nucleotide binding"/>
    <property type="evidence" value="ECO:0007669"/>
    <property type="project" value="InterPro"/>
</dbReference>
<dbReference type="RefSeq" id="WP_212921832.1">
    <property type="nucleotide sequence ID" value="NZ_BORP01000006.1"/>
</dbReference>
<dbReference type="PANTHER" id="PTHR43054:SF1">
    <property type="entry name" value="SCYLLO-INOSITOL 2-DEHYDROGENASE (NADP(+)) IOLU"/>
    <property type="match status" value="1"/>
</dbReference>
<evidence type="ECO:0000259" key="2">
    <source>
        <dbReference type="Pfam" id="PF22725"/>
    </source>
</evidence>
<name>A0A920C6X7_9BACI</name>